<name>A0A4D4KZ03_STRVO</name>
<evidence type="ECO:0008006" key="3">
    <source>
        <dbReference type="Google" id="ProtNLM"/>
    </source>
</evidence>
<keyword evidence="2" id="KW-1185">Reference proteome</keyword>
<proteinExistence type="predicted"/>
<dbReference type="AlphaFoldDB" id="A0A4D4KZ03"/>
<comment type="caution">
    <text evidence="1">The sequence shown here is derived from an EMBL/GenBank/DDBJ whole genome shotgun (WGS) entry which is preliminary data.</text>
</comment>
<reference evidence="1 2" key="1">
    <citation type="journal article" date="2020" name="Int. J. Syst. Evol. Microbiol.">
        <title>Reclassification of Streptomyces castelarensis and Streptomyces sporoclivatus as later heterotypic synonyms of Streptomyces antimycoticus.</title>
        <authorList>
            <person name="Komaki H."/>
            <person name="Tamura T."/>
        </authorList>
    </citation>
    <scope>NUCLEOTIDE SEQUENCE [LARGE SCALE GENOMIC DNA]</scope>
    <source>
        <strain evidence="1 2">NBRC 13459</strain>
    </source>
</reference>
<accession>A0A4D4KZ03</accession>
<dbReference type="Proteomes" id="UP000301309">
    <property type="component" value="Unassembled WGS sequence"/>
</dbReference>
<dbReference type="EMBL" id="BJHW01000001">
    <property type="protein sequence ID" value="GDY52126.1"/>
    <property type="molecule type" value="Genomic_DNA"/>
</dbReference>
<gene>
    <name evidence="1" type="ORF">SVIO_027490</name>
</gene>
<sequence length="213" mass="22710">MIAAVRLRQGKSADSRGAERFVTEALATAGEAGCTGTRLLRADSQFYNADVVAACRRAGAHFSITTGMNPSSKRAIAAIPEGAWTPIRYPRAVTDPDTGELISNAQVTEIPAYTAFTGRRKAEQVTARLIVRRVRDPAKPATIGEQGERLRGAGFSCSRAERSAMAVPSPTRFGVLLPTREQAILGRFAASSLFGFARQAEGRASARCGRAIL</sequence>
<evidence type="ECO:0000313" key="2">
    <source>
        <dbReference type="Proteomes" id="UP000301309"/>
    </source>
</evidence>
<protein>
    <recommendedName>
        <fullName evidence="3">Transposase DDE domain-containing protein</fullName>
    </recommendedName>
</protein>
<evidence type="ECO:0000313" key="1">
    <source>
        <dbReference type="EMBL" id="GDY52126.1"/>
    </source>
</evidence>
<organism evidence="1 2">
    <name type="scientific">Streptomyces violaceusniger</name>
    <dbReference type="NCBI Taxonomy" id="68280"/>
    <lineage>
        <taxon>Bacteria</taxon>
        <taxon>Bacillati</taxon>
        <taxon>Actinomycetota</taxon>
        <taxon>Actinomycetes</taxon>
        <taxon>Kitasatosporales</taxon>
        <taxon>Streptomycetaceae</taxon>
        <taxon>Streptomyces</taxon>
        <taxon>Streptomyces violaceusniger group</taxon>
    </lineage>
</organism>
<dbReference type="RefSeq" id="WP_425587087.1">
    <property type="nucleotide sequence ID" value="NZ_BAAASO010000035.1"/>
</dbReference>